<organism evidence="1">
    <name type="scientific">marine metagenome</name>
    <dbReference type="NCBI Taxonomy" id="408172"/>
    <lineage>
        <taxon>unclassified sequences</taxon>
        <taxon>metagenomes</taxon>
        <taxon>ecological metagenomes</taxon>
    </lineage>
</organism>
<dbReference type="EMBL" id="UINC01138094">
    <property type="protein sequence ID" value="SVD23829.1"/>
    <property type="molecule type" value="Genomic_DNA"/>
</dbReference>
<feature type="non-terminal residue" evidence="1">
    <location>
        <position position="1"/>
    </location>
</feature>
<evidence type="ECO:0008006" key="2">
    <source>
        <dbReference type="Google" id="ProtNLM"/>
    </source>
</evidence>
<protein>
    <recommendedName>
        <fullName evidence="2">Dihydrodipicolinate synthase family protein</fullName>
    </recommendedName>
</protein>
<reference evidence="1" key="1">
    <citation type="submission" date="2018-05" db="EMBL/GenBank/DDBJ databases">
        <authorList>
            <person name="Lanie J.A."/>
            <person name="Ng W.-L."/>
            <person name="Kazmierczak K.M."/>
            <person name="Andrzejewski T.M."/>
            <person name="Davidsen T.M."/>
            <person name="Wayne K.J."/>
            <person name="Tettelin H."/>
            <person name="Glass J.I."/>
            <person name="Rusch D."/>
            <person name="Podicherti R."/>
            <person name="Tsui H.-C.T."/>
            <person name="Winkler M.E."/>
        </authorList>
    </citation>
    <scope>NUCLEOTIDE SEQUENCE</scope>
</reference>
<name>A0A382TP22_9ZZZZ</name>
<dbReference type="AlphaFoldDB" id="A0A382TP22"/>
<accession>A0A382TP22</accession>
<evidence type="ECO:0000313" key="1">
    <source>
        <dbReference type="EMBL" id="SVD23829.1"/>
    </source>
</evidence>
<sequence length="35" mass="3602">NRRGFDVGSCRSPVLPLSGGESAELFAALDKLPAA</sequence>
<gene>
    <name evidence="1" type="ORF">METZ01_LOCUS376683</name>
</gene>
<proteinExistence type="predicted"/>